<feature type="region of interest" description="Disordered" evidence="1">
    <location>
        <begin position="135"/>
        <end position="162"/>
    </location>
</feature>
<keyword evidence="3" id="KW-1185">Reference proteome</keyword>
<dbReference type="GO" id="GO:0005634">
    <property type="term" value="C:nucleus"/>
    <property type="evidence" value="ECO:0007669"/>
    <property type="project" value="TreeGrafter"/>
</dbReference>
<feature type="compositionally biased region" description="Acidic residues" evidence="1">
    <location>
        <begin position="270"/>
        <end position="287"/>
    </location>
</feature>
<reference evidence="3" key="1">
    <citation type="submission" date="2016-03" db="EMBL/GenBank/DDBJ databases">
        <authorList>
            <person name="Devillers Hugo."/>
        </authorList>
    </citation>
    <scope>NUCLEOTIDE SEQUENCE [LARGE SCALE GENOMIC DNA]</scope>
</reference>
<dbReference type="AlphaFoldDB" id="A0A1G4KAL0"/>
<dbReference type="InterPro" id="IPR013927">
    <property type="entry name" value="TF_Opi1_Ccg-8"/>
</dbReference>
<feature type="region of interest" description="Disordered" evidence="1">
    <location>
        <begin position="235"/>
        <end position="300"/>
    </location>
</feature>
<accession>A0A1G4KAL0</accession>
<dbReference type="Proteomes" id="UP000191144">
    <property type="component" value="Chromosome G"/>
</dbReference>
<evidence type="ECO:0000313" key="2">
    <source>
        <dbReference type="EMBL" id="SCV01200.1"/>
    </source>
</evidence>
<dbReference type="GO" id="GO:0003714">
    <property type="term" value="F:transcription corepressor activity"/>
    <property type="evidence" value="ECO:0007669"/>
    <property type="project" value="InterPro"/>
</dbReference>
<name>A0A1G4KAL0_9SACH</name>
<proteinExistence type="predicted"/>
<dbReference type="EMBL" id="LT598484">
    <property type="protein sequence ID" value="SCV01200.1"/>
    <property type="molecule type" value="Genomic_DNA"/>
</dbReference>
<dbReference type="Pfam" id="PF08618">
    <property type="entry name" value="Opi1"/>
    <property type="match status" value="1"/>
</dbReference>
<evidence type="ECO:0000313" key="3">
    <source>
        <dbReference type="Proteomes" id="UP000191144"/>
    </source>
</evidence>
<dbReference type="PANTHER" id="PTHR38406">
    <property type="entry name" value="TRANSCRIPTIONAL REPRESSOR OPI1"/>
    <property type="match status" value="1"/>
</dbReference>
<dbReference type="OrthoDB" id="2441642at2759"/>
<protein>
    <submittedName>
        <fullName evidence="2">LAME_0G14708g1_1</fullName>
    </submittedName>
</protein>
<dbReference type="GO" id="GO:0008654">
    <property type="term" value="P:phospholipid biosynthetic process"/>
    <property type="evidence" value="ECO:0007669"/>
    <property type="project" value="TreeGrafter"/>
</dbReference>
<gene>
    <name evidence="2" type="ORF">LAME_0G14708G</name>
</gene>
<evidence type="ECO:0000256" key="1">
    <source>
        <dbReference type="SAM" id="MobiDB-lite"/>
    </source>
</evidence>
<organism evidence="2 3">
    <name type="scientific">Lachancea meyersii CBS 8951</name>
    <dbReference type="NCBI Taxonomy" id="1266667"/>
    <lineage>
        <taxon>Eukaryota</taxon>
        <taxon>Fungi</taxon>
        <taxon>Dikarya</taxon>
        <taxon>Ascomycota</taxon>
        <taxon>Saccharomycotina</taxon>
        <taxon>Saccharomycetes</taxon>
        <taxon>Saccharomycetales</taxon>
        <taxon>Saccharomycetaceae</taxon>
        <taxon>Lachancea</taxon>
    </lineage>
</organism>
<sequence>MQIENSQGDSAAEISDDIALAVEALTELKNSHGQVGFHPQEHDFQQQQGDTLLAKVRTNSLIDNAVKVYKKSKNQYPKFRRGAEMVERKALIPMVKRLEERRSQKRLLENTHRMNDRNDVLELQEIETENEIDVESEGGDSKIAHIASDRETRKRRSKKQKISNAIAKSKSNLKGYQLNMSIESKKRLVTCLHLLKLANYQLSNRVSFLQDLVHKEQQLRGGRIRENIGRRIKVRGEKRPDDADIAAKDRDNGERKENDEYDENEKGESNGDEDEPEDEDEDECEDGDKDRYYDASDNLHEQSDAVKMEIVGTVKKVYSLVSKFTGNSLPEPARTQVRESLLKLPSNWTSSMNSENLSKYTNSKRLSRNGKVLILAKESLGMVHNVMDVVDNTLGKAEEWVKQKQEIKELLKEQYLSSKLRDVVRTPTSEEGKIK</sequence>
<feature type="compositionally biased region" description="Basic and acidic residues" evidence="1">
    <location>
        <begin position="288"/>
        <end position="300"/>
    </location>
</feature>
<dbReference type="GO" id="GO:0005783">
    <property type="term" value="C:endoplasmic reticulum"/>
    <property type="evidence" value="ECO:0007669"/>
    <property type="project" value="TreeGrafter"/>
</dbReference>
<feature type="compositionally biased region" description="Basic and acidic residues" evidence="1">
    <location>
        <begin position="235"/>
        <end position="269"/>
    </location>
</feature>
<dbReference type="GO" id="GO:0006357">
    <property type="term" value="P:regulation of transcription by RNA polymerase II"/>
    <property type="evidence" value="ECO:0007669"/>
    <property type="project" value="TreeGrafter"/>
</dbReference>
<dbReference type="GO" id="GO:0030968">
    <property type="term" value="P:endoplasmic reticulum unfolded protein response"/>
    <property type="evidence" value="ECO:0007669"/>
    <property type="project" value="TreeGrafter"/>
</dbReference>
<feature type="compositionally biased region" description="Basic and acidic residues" evidence="1">
    <location>
        <begin position="139"/>
        <end position="152"/>
    </location>
</feature>
<dbReference type="PANTHER" id="PTHR38406:SF1">
    <property type="entry name" value="TRANSCRIPTIONAL REPRESSOR OPI1"/>
    <property type="match status" value="1"/>
</dbReference>